<proteinExistence type="predicted"/>
<dbReference type="Proteomes" id="UP000030147">
    <property type="component" value="Unassembled WGS sequence"/>
</dbReference>
<gene>
    <name evidence="1" type="ORF">N782_02360</name>
</gene>
<dbReference type="RefSeq" id="WP_036816997.1">
    <property type="nucleotide sequence ID" value="NZ_AVBF01000009.1"/>
</dbReference>
<reference evidence="1 2" key="1">
    <citation type="journal article" date="2015" name="Stand. Genomic Sci.">
        <title>High quality draft genome sequence of the moderately halophilic bacterium Pontibacillus yanchengensis Y32(T) and comparison among Pontibacillus genomes.</title>
        <authorList>
            <person name="Huang J."/>
            <person name="Qiao Z.X."/>
            <person name="Tang J.W."/>
            <person name="Wang G."/>
        </authorList>
    </citation>
    <scope>NUCLEOTIDE SEQUENCE [LARGE SCALE GENOMIC DNA]</scope>
    <source>
        <strain evidence="1 2">Y32</strain>
    </source>
</reference>
<name>A0A0A2TDZ2_9BACI</name>
<accession>A0A0A2TDZ2</accession>
<dbReference type="EMBL" id="AVBF01000009">
    <property type="protein sequence ID" value="KGP73754.1"/>
    <property type="molecule type" value="Genomic_DNA"/>
</dbReference>
<sequence length="288" mass="33417">MEKPTITELDKSHIELANNFMVGRIGLNEYLSRRGFNGYDNCNEFNYLIQKTLVFNEIIKELPPPIGALIMKNIQKLSQDEMKFIAQVGKSLISKIFEYVPEEEKRKSGYDLLAKVSIILDLPFSYLAKNSNSSIKYDSDSSFDEYYIAPTNEFSSIIGLQRYINNVFNEKNNNRYIFGAKIINTGLFKNEGNVVFTRVDIRRNFINVEFHVKHEDSLAIDSIRKIIKDLKLGNVNVLVNDCFLRKYKKYIFTGTLNTESSTHDLDLFIKKNMLRDDTKSFSPFLDFK</sequence>
<keyword evidence="2" id="KW-1185">Reference proteome</keyword>
<organism evidence="1 2">
    <name type="scientific">Pontibacillus yanchengensis Y32</name>
    <dbReference type="NCBI Taxonomy" id="1385514"/>
    <lineage>
        <taxon>Bacteria</taxon>
        <taxon>Bacillati</taxon>
        <taxon>Bacillota</taxon>
        <taxon>Bacilli</taxon>
        <taxon>Bacillales</taxon>
        <taxon>Bacillaceae</taxon>
        <taxon>Pontibacillus</taxon>
    </lineage>
</organism>
<dbReference type="AlphaFoldDB" id="A0A0A2TDZ2"/>
<protein>
    <submittedName>
        <fullName evidence="1">Uncharacterized protein</fullName>
    </submittedName>
</protein>
<evidence type="ECO:0000313" key="1">
    <source>
        <dbReference type="EMBL" id="KGP73754.1"/>
    </source>
</evidence>
<comment type="caution">
    <text evidence="1">The sequence shown here is derived from an EMBL/GenBank/DDBJ whole genome shotgun (WGS) entry which is preliminary data.</text>
</comment>
<evidence type="ECO:0000313" key="2">
    <source>
        <dbReference type="Proteomes" id="UP000030147"/>
    </source>
</evidence>